<dbReference type="EMBL" id="JALKII010000001">
    <property type="protein sequence ID" value="MCK0536477.1"/>
    <property type="molecule type" value="Genomic_DNA"/>
</dbReference>
<feature type="domain" description="YchJ-like middle NTF2-like" evidence="3">
    <location>
        <begin position="44"/>
        <end position="138"/>
    </location>
</feature>
<dbReference type="HAMAP" id="MF_00612">
    <property type="entry name" value="UPF0225"/>
    <property type="match status" value="1"/>
</dbReference>
<dbReference type="PANTHER" id="PTHR33747">
    <property type="entry name" value="UPF0225 PROTEIN SCO1677"/>
    <property type="match status" value="1"/>
</dbReference>
<accession>A0ABT0E3T2</accession>
<comment type="caution">
    <text evidence="4">The sequence shown here is derived from an EMBL/GenBank/DDBJ whole genome shotgun (WGS) entry which is preliminary data.</text>
</comment>
<dbReference type="Pfam" id="PF17775">
    <property type="entry name" value="YchJ_M-like"/>
    <property type="match status" value="1"/>
</dbReference>
<evidence type="ECO:0000313" key="5">
    <source>
        <dbReference type="Proteomes" id="UP001165524"/>
    </source>
</evidence>
<dbReference type="SUPFAM" id="SSF103642">
    <property type="entry name" value="Sec-C motif"/>
    <property type="match status" value="1"/>
</dbReference>
<name>A0ABT0E3T2_9GAMM</name>
<evidence type="ECO:0000313" key="4">
    <source>
        <dbReference type="EMBL" id="MCK0536477.1"/>
    </source>
</evidence>
<dbReference type="InterPro" id="IPR048469">
    <property type="entry name" value="YchJ-like_M"/>
</dbReference>
<keyword evidence="5" id="KW-1185">Reference proteome</keyword>
<dbReference type="Pfam" id="PF02810">
    <property type="entry name" value="SEC-C"/>
    <property type="match status" value="1"/>
</dbReference>
<proteinExistence type="inferred from homology"/>
<evidence type="ECO:0000256" key="2">
    <source>
        <dbReference type="HAMAP-Rule" id="MF_00612"/>
    </source>
</evidence>
<sequence>MKTYSNSCSNSCSDARPESPCPCGSASLYGDCCQPLHRGAPAPSPEALMRSRYSAFAMGNVDYLLQSWHPLTRPASLTLDADVRWRHLAIEAAPQAASDSSSGTVRFRAVSQQGDEWHQLAELSRFIKQDGHWRYHDGDAVWTRLHPGRNDRCPCGSGRKLKQCCLT</sequence>
<reference evidence="4" key="1">
    <citation type="submission" date="2022-04" db="EMBL/GenBank/DDBJ databases">
        <title>Alcanivorax sp. CY1518 draft genome sequence.</title>
        <authorList>
            <person name="Zhao G."/>
            <person name="An M."/>
        </authorList>
    </citation>
    <scope>NUCLEOTIDE SEQUENCE</scope>
    <source>
        <strain evidence="4">CY1518</strain>
    </source>
</reference>
<gene>
    <name evidence="4" type="ORF">MU846_02015</name>
</gene>
<evidence type="ECO:0000259" key="3">
    <source>
        <dbReference type="Pfam" id="PF17775"/>
    </source>
</evidence>
<dbReference type="InterPro" id="IPR032710">
    <property type="entry name" value="NTF2-like_dom_sf"/>
</dbReference>
<protein>
    <recommendedName>
        <fullName evidence="2">UPF0225 protein MU846_02015</fullName>
    </recommendedName>
</protein>
<dbReference type="PANTHER" id="PTHR33747:SF1">
    <property type="entry name" value="ADENYLATE CYCLASE-ASSOCIATED CAP C-TERMINAL DOMAIN-CONTAINING PROTEIN"/>
    <property type="match status" value="1"/>
</dbReference>
<dbReference type="Proteomes" id="UP001165524">
    <property type="component" value="Unassembled WGS sequence"/>
</dbReference>
<dbReference type="SUPFAM" id="SSF54427">
    <property type="entry name" value="NTF2-like"/>
    <property type="match status" value="1"/>
</dbReference>
<dbReference type="Gene3D" id="3.10.450.50">
    <property type="match status" value="1"/>
</dbReference>
<dbReference type="InterPro" id="IPR004027">
    <property type="entry name" value="SEC_C_motif"/>
</dbReference>
<organism evidence="4 5">
    <name type="scientific">Alcanivorax quisquiliarum</name>
    <dbReference type="NCBI Taxonomy" id="2933565"/>
    <lineage>
        <taxon>Bacteria</taxon>
        <taxon>Pseudomonadati</taxon>
        <taxon>Pseudomonadota</taxon>
        <taxon>Gammaproteobacteria</taxon>
        <taxon>Oceanospirillales</taxon>
        <taxon>Alcanivoracaceae</taxon>
        <taxon>Alcanivorax</taxon>
    </lineage>
</organism>
<comment type="similarity">
    <text evidence="1 2">Belongs to the UPF0225 family.</text>
</comment>
<dbReference type="InterPro" id="IPR023006">
    <property type="entry name" value="YchJ-like"/>
</dbReference>
<evidence type="ECO:0000256" key="1">
    <source>
        <dbReference type="ARBA" id="ARBA00010839"/>
    </source>
</evidence>